<protein>
    <submittedName>
        <fullName evidence="4">Adult-specific rigid cuticular protein 15.7</fullName>
    </submittedName>
</protein>
<dbReference type="EMBL" id="BMAW01090786">
    <property type="protein sequence ID" value="GFS46499.1"/>
    <property type="molecule type" value="Genomic_DNA"/>
</dbReference>
<keyword evidence="2 3" id="KW-0193">Cuticle</keyword>
<dbReference type="OrthoDB" id="7394989at2759"/>
<organism evidence="4 5">
    <name type="scientific">Nephila pilipes</name>
    <name type="common">Giant wood spider</name>
    <name type="synonym">Nephila maculata</name>
    <dbReference type="NCBI Taxonomy" id="299642"/>
    <lineage>
        <taxon>Eukaryota</taxon>
        <taxon>Metazoa</taxon>
        <taxon>Ecdysozoa</taxon>
        <taxon>Arthropoda</taxon>
        <taxon>Chelicerata</taxon>
        <taxon>Arachnida</taxon>
        <taxon>Araneae</taxon>
        <taxon>Araneomorphae</taxon>
        <taxon>Entelegynae</taxon>
        <taxon>Araneoidea</taxon>
        <taxon>Nephilidae</taxon>
        <taxon>Nephila</taxon>
    </lineage>
</organism>
<comment type="function">
    <text evidence="1">Component of the rigid cuticle of the spider.</text>
</comment>
<dbReference type="InterPro" id="IPR000618">
    <property type="entry name" value="Insect_cuticle"/>
</dbReference>
<reference evidence="4" key="1">
    <citation type="submission" date="2020-08" db="EMBL/GenBank/DDBJ databases">
        <title>Multicomponent nature underlies the extraordinary mechanical properties of spider dragline silk.</title>
        <authorList>
            <person name="Kono N."/>
            <person name="Nakamura H."/>
            <person name="Mori M."/>
            <person name="Yoshida Y."/>
            <person name="Ohtoshi R."/>
            <person name="Malay A.D."/>
            <person name="Moran D.A.P."/>
            <person name="Tomita M."/>
            <person name="Numata K."/>
            <person name="Arakawa K."/>
        </authorList>
    </citation>
    <scope>NUCLEOTIDE SEQUENCE</scope>
</reference>
<dbReference type="PANTHER" id="PTHR10380:SF173">
    <property type="entry name" value="CUTICULAR PROTEIN 47EF, ISOFORM C-RELATED"/>
    <property type="match status" value="1"/>
</dbReference>
<dbReference type="PROSITE" id="PS00233">
    <property type="entry name" value="CHIT_BIND_RR_1"/>
    <property type="match status" value="1"/>
</dbReference>
<dbReference type="GO" id="GO:0008010">
    <property type="term" value="F:structural constituent of chitin-based larval cuticle"/>
    <property type="evidence" value="ECO:0007669"/>
    <property type="project" value="TreeGrafter"/>
</dbReference>
<dbReference type="InterPro" id="IPR050468">
    <property type="entry name" value="Cuticle_Struct_Prot"/>
</dbReference>
<evidence type="ECO:0000313" key="4">
    <source>
        <dbReference type="EMBL" id="GFS46499.1"/>
    </source>
</evidence>
<dbReference type="PROSITE" id="PS51155">
    <property type="entry name" value="CHIT_BIND_RR_2"/>
    <property type="match status" value="1"/>
</dbReference>
<gene>
    <name evidence="4" type="primary">NCL1_10642</name>
    <name evidence="4" type="ORF">NPIL_634501</name>
</gene>
<evidence type="ECO:0000313" key="5">
    <source>
        <dbReference type="Proteomes" id="UP000887013"/>
    </source>
</evidence>
<dbReference type="Proteomes" id="UP000887013">
    <property type="component" value="Unassembled WGS sequence"/>
</dbReference>
<dbReference type="PRINTS" id="PR00947">
    <property type="entry name" value="CUTICLE"/>
</dbReference>
<evidence type="ECO:0000256" key="3">
    <source>
        <dbReference type="PROSITE-ProRule" id="PRU00497"/>
    </source>
</evidence>
<proteinExistence type="predicted"/>
<evidence type="ECO:0000256" key="1">
    <source>
        <dbReference type="ARBA" id="ARBA00002980"/>
    </source>
</evidence>
<dbReference type="InterPro" id="IPR031311">
    <property type="entry name" value="CHIT_BIND_RR_consensus"/>
</dbReference>
<evidence type="ECO:0000256" key="2">
    <source>
        <dbReference type="ARBA" id="ARBA00022460"/>
    </source>
</evidence>
<dbReference type="GO" id="GO:0062129">
    <property type="term" value="C:chitin-based extracellular matrix"/>
    <property type="evidence" value="ECO:0007669"/>
    <property type="project" value="TreeGrafter"/>
</dbReference>
<accession>A0A8X6IHR5</accession>
<dbReference type="Pfam" id="PF00379">
    <property type="entry name" value="Chitin_bind_4"/>
    <property type="match status" value="1"/>
</dbReference>
<dbReference type="AlphaFoldDB" id="A0A8X6IHR5"/>
<keyword evidence="5" id="KW-1185">Reference proteome</keyword>
<dbReference type="PANTHER" id="PTHR10380">
    <property type="entry name" value="CUTICLE PROTEIN"/>
    <property type="match status" value="1"/>
</dbReference>
<sequence length="284" mass="27974">MLFSADGCVHEVNNRSPPNSSLVNPSNRKNNEPKCIDCKLEMQMVVTILFAALAAVHASALLGHGALVSTGVSTSARSQDAFGNYAFGYDIKDGIGAANSRSEVGDAHGNKKGSYTIADIDGRARRVDYVADGHGFRAVVKTNEPGTAASAPAAALIASPYAGPVAPVVNHVAPAAAVVGHAASYAAPLAVAAPVSVAAPLAARVAVAAPVAFGGVVAHSATPLAYGGVIGHGAAPLAYGGVIGHGAALGLAAPSALQYGAPLALGHGTALGIGYGLGAKALIH</sequence>
<comment type="caution">
    <text evidence="4">The sequence shown here is derived from an EMBL/GenBank/DDBJ whole genome shotgun (WGS) entry which is preliminary data.</text>
</comment>
<name>A0A8X6IHR5_NEPPI</name>